<sequence>RPLYPNPRSIQKSQPIFFAVTIEYPAIALFHKLLLTPSGSRAEELLFDRTKEKFDPKLKEMKRRRIDEIIRRKQKVKRQRQDLDEDSSLDDNKNDQTELQHQLGEELSSDPAKREKKELNQNQNEQKGKKDQNLILMMFYFDLDDVPKYRLYGQFQFLPEKRITYISKSRLFHAIHVLFPFIEISDSQLYAKTENLIEPNCRTDLCDLCHDADRIFLIMQRDGFEFQQLKQVQQEKLIKWKKHIDRADHQREAEQQDIISLKPEECVIRVDYKENIELTKTNDQTSHDFYHQTPVTYLSSINYQQESRYEQEVNAITILSPVLSHTGQFTLLCIKRMFEEKCLQGVKKCYWYSDGGPHFRNQQLVCALLRKDKPLIPNIEFVINFCEPYHGKGIVDSLFGKYEIELEKNLDEDGINSIIDLKDQLRHLTFVDSIKSKSNSNGHEVIIYDVESVQNDVEFIKIPNFKKFLQFRRVGEKIVATEISNDESGERAIIDMTVKTPKGKSKLKRSTVQIENEDLNDDSESEDTQSEQIDA</sequence>
<feature type="non-terminal residue" evidence="2">
    <location>
        <position position="1"/>
    </location>
</feature>
<dbReference type="AlphaFoldDB" id="A0A5J4VVC9"/>
<reference evidence="2 3" key="1">
    <citation type="submission" date="2019-03" db="EMBL/GenBank/DDBJ databases">
        <title>Single cell metagenomics reveals metabolic interactions within the superorganism composed of flagellate Streblomastix strix and complex community of Bacteroidetes bacteria on its surface.</title>
        <authorList>
            <person name="Treitli S.C."/>
            <person name="Kolisko M."/>
            <person name="Husnik F."/>
            <person name="Keeling P."/>
            <person name="Hampl V."/>
        </authorList>
    </citation>
    <scope>NUCLEOTIDE SEQUENCE [LARGE SCALE GENOMIC DNA]</scope>
    <source>
        <strain evidence="2">ST1C</strain>
    </source>
</reference>
<comment type="caution">
    <text evidence="2">The sequence shown here is derived from an EMBL/GenBank/DDBJ whole genome shotgun (WGS) entry which is preliminary data.</text>
</comment>
<dbReference type="Proteomes" id="UP000324800">
    <property type="component" value="Unassembled WGS sequence"/>
</dbReference>
<organism evidence="2 3">
    <name type="scientific">Streblomastix strix</name>
    <dbReference type="NCBI Taxonomy" id="222440"/>
    <lineage>
        <taxon>Eukaryota</taxon>
        <taxon>Metamonada</taxon>
        <taxon>Preaxostyla</taxon>
        <taxon>Oxymonadida</taxon>
        <taxon>Streblomastigidae</taxon>
        <taxon>Streblomastix</taxon>
    </lineage>
</organism>
<feature type="region of interest" description="Disordered" evidence="1">
    <location>
        <begin position="77"/>
        <end position="127"/>
    </location>
</feature>
<gene>
    <name evidence="2" type="ORF">EZS28_017874</name>
</gene>
<name>A0A5J4VVC9_9EUKA</name>
<proteinExistence type="predicted"/>
<accession>A0A5J4VVC9</accession>
<feature type="compositionally biased region" description="Acidic residues" evidence="1">
    <location>
        <begin position="515"/>
        <end position="535"/>
    </location>
</feature>
<protein>
    <submittedName>
        <fullName evidence="2">Uncharacterized protein</fullName>
    </submittedName>
</protein>
<dbReference type="EMBL" id="SNRW01004731">
    <property type="protein sequence ID" value="KAA6386597.1"/>
    <property type="molecule type" value="Genomic_DNA"/>
</dbReference>
<evidence type="ECO:0000256" key="1">
    <source>
        <dbReference type="SAM" id="MobiDB-lite"/>
    </source>
</evidence>
<evidence type="ECO:0000313" key="2">
    <source>
        <dbReference type="EMBL" id="KAA6386597.1"/>
    </source>
</evidence>
<feature type="region of interest" description="Disordered" evidence="1">
    <location>
        <begin position="501"/>
        <end position="535"/>
    </location>
</feature>
<evidence type="ECO:0000313" key="3">
    <source>
        <dbReference type="Proteomes" id="UP000324800"/>
    </source>
</evidence>